<evidence type="ECO:0000256" key="3">
    <source>
        <dbReference type="SAM" id="SignalP"/>
    </source>
</evidence>
<evidence type="ECO:0000313" key="5">
    <source>
        <dbReference type="EMBL" id="TLV03648.1"/>
    </source>
</evidence>
<organism evidence="5 6">
    <name type="scientific">Dyadobacter luticola</name>
    <dbReference type="NCBI Taxonomy" id="1979387"/>
    <lineage>
        <taxon>Bacteria</taxon>
        <taxon>Pseudomonadati</taxon>
        <taxon>Bacteroidota</taxon>
        <taxon>Cytophagia</taxon>
        <taxon>Cytophagales</taxon>
        <taxon>Spirosomataceae</taxon>
        <taxon>Dyadobacter</taxon>
    </lineage>
</organism>
<gene>
    <name evidence="5" type="ORF">FEN17_08610</name>
</gene>
<accession>A0A5R9L5D2</accession>
<feature type="domain" description="SMP-30/Gluconolactonase/LRE-like region" evidence="4">
    <location>
        <begin position="322"/>
        <end position="555"/>
    </location>
</feature>
<dbReference type="EMBL" id="VCEJ01000002">
    <property type="protein sequence ID" value="TLV03648.1"/>
    <property type="molecule type" value="Genomic_DNA"/>
</dbReference>
<dbReference type="AlphaFoldDB" id="A0A5R9L5D2"/>
<dbReference type="Pfam" id="PF08450">
    <property type="entry name" value="SGL"/>
    <property type="match status" value="1"/>
</dbReference>
<dbReference type="PANTHER" id="PTHR48098:SF3">
    <property type="entry name" value="IRON(III) ENTEROBACTIN ESTERASE"/>
    <property type="match status" value="1"/>
</dbReference>
<comment type="caution">
    <text evidence="5">The sequence shown here is derived from an EMBL/GenBank/DDBJ whole genome shotgun (WGS) entry which is preliminary data.</text>
</comment>
<keyword evidence="2" id="KW-0862">Zinc</keyword>
<dbReference type="InterPro" id="IPR000801">
    <property type="entry name" value="Esterase-like"/>
</dbReference>
<evidence type="ECO:0000313" key="6">
    <source>
        <dbReference type="Proteomes" id="UP000306402"/>
    </source>
</evidence>
<feature type="signal peptide" evidence="3">
    <location>
        <begin position="1"/>
        <end position="20"/>
    </location>
</feature>
<dbReference type="Gene3D" id="2.120.10.30">
    <property type="entry name" value="TolB, C-terminal domain"/>
    <property type="match status" value="1"/>
</dbReference>
<feature type="active site" description="Proton donor/acceptor" evidence="1">
    <location>
        <position position="500"/>
    </location>
</feature>
<reference evidence="5 6" key="1">
    <citation type="submission" date="2019-05" db="EMBL/GenBank/DDBJ databases">
        <authorList>
            <person name="Qu J.-H."/>
        </authorList>
    </citation>
    <scope>NUCLEOTIDE SEQUENCE [LARGE SCALE GENOMIC DNA]</scope>
    <source>
        <strain evidence="5 6">T17</strain>
    </source>
</reference>
<comment type="cofactor">
    <cofactor evidence="2">
        <name>Zn(2+)</name>
        <dbReference type="ChEBI" id="CHEBI:29105"/>
    </cofactor>
    <text evidence="2">Binds 1 divalent metal cation per subunit.</text>
</comment>
<feature type="binding site" evidence="2">
    <location>
        <position position="324"/>
    </location>
    <ligand>
        <name>a divalent metal cation</name>
        <dbReference type="ChEBI" id="CHEBI:60240"/>
    </ligand>
</feature>
<dbReference type="Pfam" id="PF00756">
    <property type="entry name" value="Esterase"/>
    <property type="match status" value="1"/>
</dbReference>
<keyword evidence="3" id="KW-0732">Signal</keyword>
<dbReference type="SUPFAM" id="SSF53474">
    <property type="entry name" value="alpha/beta-Hydrolases"/>
    <property type="match status" value="1"/>
</dbReference>
<dbReference type="OrthoDB" id="241638at2"/>
<evidence type="ECO:0000256" key="1">
    <source>
        <dbReference type="PIRSR" id="PIRSR605511-1"/>
    </source>
</evidence>
<dbReference type="PRINTS" id="PR01790">
    <property type="entry name" value="SMP30FAMILY"/>
</dbReference>
<feature type="binding site" evidence="2">
    <location>
        <position position="403"/>
    </location>
    <ligand>
        <name>substrate</name>
    </ligand>
</feature>
<feature type="chain" id="PRO_5024364652" evidence="3">
    <location>
        <begin position="21"/>
        <end position="583"/>
    </location>
</feature>
<dbReference type="PANTHER" id="PTHR48098">
    <property type="entry name" value="ENTEROCHELIN ESTERASE-RELATED"/>
    <property type="match status" value="1"/>
</dbReference>
<name>A0A5R9L5D2_9BACT</name>
<dbReference type="InterPro" id="IPR005511">
    <property type="entry name" value="SMP-30"/>
</dbReference>
<dbReference type="SUPFAM" id="SSF63829">
    <property type="entry name" value="Calcium-dependent phosphotriesterase"/>
    <property type="match status" value="1"/>
</dbReference>
<dbReference type="InterPro" id="IPR011042">
    <property type="entry name" value="6-blade_b-propeller_TolB-like"/>
</dbReference>
<keyword evidence="2" id="KW-0479">Metal-binding</keyword>
<feature type="binding site" evidence="2">
    <location>
        <position position="500"/>
    </location>
    <ligand>
        <name>a divalent metal cation</name>
        <dbReference type="ChEBI" id="CHEBI:60240"/>
    </ligand>
</feature>
<dbReference type="InterPro" id="IPR013658">
    <property type="entry name" value="SGL"/>
</dbReference>
<proteinExistence type="predicted"/>
<evidence type="ECO:0000256" key="2">
    <source>
        <dbReference type="PIRSR" id="PIRSR605511-2"/>
    </source>
</evidence>
<protein>
    <submittedName>
        <fullName evidence="5">Gluconolactonase</fullName>
    </submittedName>
</protein>
<sequence>MKYIHLLCFFLGIQTISAQAPTENYPVDPASEEQAGVPKGEVLKFTFDQSKIFPGTWREYWVYVPAQYKPDKPACVYVNQDGIQWKAPSVFDNLIQKGEMPVTIGVFIMHGKVKAADGNAANDRYNRSFEYDGLGDNYARFVLDEILPEVEKQKTSDGRAIKLSKNGNDRAIGGSSSGAVCAFTAAWERPDAFTRVFSTIGTYVGLRGAERYPTLVRKFEPKPLRIYLQDGANDLNIYAGDWWMANQTMLRALTFAGYEVTHQWGEGGHNGKQGTALFPEAMRYLWKGWPEPVKTGSSQNQVLSSILIPGQDWELVAEGYRFTEGPTASQSGELFYQDIPNAKTYKVGLDGKVSTVNEDSQNASGTEFDKEGNRFEVAKKTFSIVSYDKSGKKRDLAKDIAGNDLTVSNAGNVYVTVPDGREKPSTIFLIKPDGSKTEVDKGLIFANGAALSPDQTLLYVTESASHWIWSYQIQPDGTLTYKQKFGWLHVRDNDENAWADGLTCDREGRIYVATRSGIQILDQTGRVNAILPTPNGAASNVAFAGKDFDVMYVTANDKVYRRKLKVKGANNWDTPNKPENPKL</sequence>
<dbReference type="Proteomes" id="UP000306402">
    <property type="component" value="Unassembled WGS sequence"/>
</dbReference>
<dbReference type="Gene3D" id="3.40.50.1820">
    <property type="entry name" value="alpha/beta hydrolase"/>
    <property type="match status" value="1"/>
</dbReference>
<keyword evidence="6" id="KW-1185">Reference proteome</keyword>
<feature type="binding site" evidence="2">
    <location>
        <position position="447"/>
    </location>
    <ligand>
        <name>a divalent metal cation</name>
        <dbReference type="ChEBI" id="CHEBI:60240"/>
    </ligand>
</feature>
<dbReference type="InterPro" id="IPR029058">
    <property type="entry name" value="AB_hydrolase_fold"/>
</dbReference>
<dbReference type="InterPro" id="IPR050583">
    <property type="entry name" value="Mycobacterial_A85_antigen"/>
</dbReference>
<dbReference type="RefSeq" id="WP_138364857.1">
    <property type="nucleotide sequence ID" value="NZ_VCEJ01000002.1"/>
</dbReference>
<evidence type="ECO:0000259" key="4">
    <source>
        <dbReference type="Pfam" id="PF08450"/>
    </source>
</evidence>
<dbReference type="GO" id="GO:0046872">
    <property type="term" value="F:metal ion binding"/>
    <property type="evidence" value="ECO:0007669"/>
    <property type="project" value="UniProtKB-KW"/>
</dbReference>